<dbReference type="EMBL" id="CP018145">
    <property type="protein sequence ID" value="ASJ54836.1"/>
    <property type="molecule type" value="Genomic_DNA"/>
</dbReference>
<evidence type="ECO:0000313" key="2">
    <source>
        <dbReference type="Proteomes" id="UP000197781"/>
    </source>
</evidence>
<dbReference type="KEGG" id="bfm:BP422_15430"/>
<name>A0A220MIC0_9BACL</name>
<gene>
    <name evidence="1" type="ORF">BP422_15430</name>
</gene>
<protein>
    <submittedName>
        <fullName evidence="1">Uncharacterized protein</fullName>
    </submittedName>
</protein>
<dbReference type="Proteomes" id="UP000197781">
    <property type="component" value="Chromosome"/>
</dbReference>
<proteinExistence type="predicted"/>
<evidence type="ECO:0000313" key="1">
    <source>
        <dbReference type="EMBL" id="ASJ54836.1"/>
    </source>
</evidence>
<sequence length="65" mass="7356">MVTNNRYKVANTPLCSKDPLFGAESAPLDIPAIWITIDEYCHAVPKMQKEATDNFKRKMKQSLSV</sequence>
<accession>A0A220MIC0</accession>
<reference evidence="1 2" key="1">
    <citation type="submission" date="2016-11" db="EMBL/GenBank/DDBJ databases">
        <authorList>
            <person name="Jaros S."/>
            <person name="Januszkiewicz K."/>
            <person name="Wedrychowicz H."/>
        </authorList>
    </citation>
    <scope>NUCLEOTIDE SEQUENCE [LARGE SCALE GENOMIC DNA]</scope>
    <source>
        <strain evidence="1 2">NF2</strain>
    </source>
</reference>
<dbReference type="AlphaFoldDB" id="A0A220MIC0"/>
<organism evidence="1 2">
    <name type="scientific">Brevibacillus formosus</name>
    <dbReference type="NCBI Taxonomy" id="54913"/>
    <lineage>
        <taxon>Bacteria</taxon>
        <taxon>Bacillati</taxon>
        <taxon>Bacillota</taxon>
        <taxon>Bacilli</taxon>
        <taxon>Bacillales</taxon>
        <taxon>Paenibacillaceae</taxon>
        <taxon>Brevibacillus</taxon>
    </lineage>
</organism>